<protein>
    <recommendedName>
        <fullName evidence="3">Sodium/calcium exchanger membrane region domain-containing protein</fullName>
    </recommendedName>
</protein>
<comment type="caution">
    <text evidence="1">The sequence shown here is derived from an EMBL/GenBank/DDBJ whole genome shotgun (WGS) entry which is preliminary data.</text>
</comment>
<evidence type="ECO:0008006" key="3">
    <source>
        <dbReference type="Google" id="ProtNLM"/>
    </source>
</evidence>
<reference evidence="1 2" key="1">
    <citation type="journal article" date="2023" name="Plants (Basel)">
        <title>Bridging the Gap: Combining Genomics and Transcriptomics Approaches to Understand Stylosanthes scabra, an Orphan Legume from the Brazilian Caatinga.</title>
        <authorList>
            <person name="Ferreira-Neto J.R.C."/>
            <person name="da Silva M.D."/>
            <person name="Binneck E."/>
            <person name="de Melo N.F."/>
            <person name="da Silva R.H."/>
            <person name="de Melo A.L.T.M."/>
            <person name="Pandolfi V."/>
            <person name="Bustamante F.O."/>
            <person name="Brasileiro-Vidal A.C."/>
            <person name="Benko-Iseppon A.M."/>
        </authorList>
    </citation>
    <scope>NUCLEOTIDE SEQUENCE [LARGE SCALE GENOMIC DNA]</scope>
    <source>
        <tissue evidence="1">Leaves</tissue>
    </source>
</reference>
<gene>
    <name evidence="1" type="ORF">PIB30_057981</name>
</gene>
<organism evidence="1 2">
    <name type="scientific">Stylosanthes scabra</name>
    <dbReference type="NCBI Taxonomy" id="79078"/>
    <lineage>
        <taxon>Eukaryota</taxon>
        <taxon>Viridiplantae</taxon>
        <taxon>Streptophyta</taxon>
        <taxon>Embryophyta</taxon>
        <taxon>Tracheophyta</taxon>
        <taxon>Spermatophyta</taxon>
        <taxon>Magnoliopsida</taxon>
        <taxon>eudicotyledons</taxon>
        <taxon>Gunneridae</taxon>
        <taxon>Pentapetalae</taxon>
        <taxon>rosids</taxon>
        <taxon>fabids</taxon>
        <taxon>Fabales</taxon>
        <taxon>Fabaceae</taxon>
        <taxon>Papilionoideae</taxon>
        <taxon>50 kb inversion clade</taxon>
        <taxon>dalbergioids sensu lato</taxon>
        <taxon>Dalbergieae</taxon>
        <taxon>Pterocarpus clade</taxon>
        <taxon>Stylosanthes</taxon>
    </lineage>
</organism>
<dbReference type="EMBL" id="JASCZI010091102">
    <property type="protein sequence ID" value="MED6148974.1"/>
    <property type="molecule type" value="Genomic_DNA"/>
</dbReference>
<evidence type="ECO:0000313" key="2">
    <source>
        <dbReference type="Proteomes" id="UP001341840"/>
    </source>
</evidence>
<dbReference type="Proteomes" id="UP001341840">
    <property type="component" value="Unassembled WGS sequence"/>
</dbReference>
<evidence type="ECO:0000313" key="1">
    <source>
        <dbReference type="EMBL" id="MED6148974.1"/>
    </source>
</evidence>
<accession>A0ABU6TJN4</accession>
<proteinExistence type="predicted"/>
<name>A0ABU6TJN4_9FABA</name>
<keyword evidence="2" id="KW-1185">Reference proteome</keyword>
<sequence length="156" mass="16333">MGVTLTTGQATAVVTDRNSRGDGSSFPSPSRFSLVVGLYDLVSLFLPYQRRRQVPQPGGDGTSANVSLSLSSILTPSRSLPLMVALATAGTAFPLAGAVTLSLPSQIFCSCEFSMLGVVLLGERTAEAMFGLALGGREALSSVLNVALFVWLFFLL</sequence>